<name>F2DL67_HORVV</name>
<evidence type="ECO:0000256" key="1">
    <source>
        <dbReference type="SAM" id="Phobius"/>
    </source>
</evidence>
<sequence length="102" mass="10858">MTTITGFASTAATISSSCSEIGSTGGPDGDGDGDGISEGTVVLGFSFFFLATGLRRGQADGRRLSKFNRAWFGRVYSSPCSLMWAGPIPRSKKIFKKFILYS</sequence>
<keyword evidence="1" id="KW-0812">Transmembrane</keyword>
<evidence type="ECO:0000313" key="2">
    <source>
        <dbReference type="EMBL" id="BAJ95838.1"/>
    </source>
</evidence>
<keyword evidence="1" id="KW-1133">Transmembrane helix</keyword>
<proteinExistence type="evidence at transcript level"/>
<dbReference type="EMBL" id="AK364635">
    <property type="protein sequence ID" value="BAJ95838.1"/>
    <property type="molecule type" value="mRNA"/>
</dbReference>
<reference evidence="2" key="1">
    <citation type="journal article" date="2011" name="Plant Physiol.">
        <title>Comprehensive sequence analysis of 24,783 barley full-length cDNAs derived from 12 clone libraries.</title>
        <authorList>
            <person name="Matsumoto T."/>
            <person name="Tanaka T."/>
            <person name="Sakai H."/>
            <person name="Amano N."/>
            <person name="Kanamori H."/>
            <person name="Kurita K."/>
            <person name="Kikuta A."/>
            <person name="Kamiya K."/>
            <person name="Yamamoto M."/>
            <person name="Ikawa H."/>
            <person name="Fujii N."/>
            <person name="Hori K."/>
            <person name="Itoh T."/>
            <person name="Sato K."/>
        </authorList>
    </citation>
    <scope>NUCLEOTIDE SEQUENCE</scope>
    <source>
        <tissue evidence="2">Shoot and root</tissue>
    </source>
</reference>
<feature type="transmembrane region" description="Helical" evidence="1">
    <location>
        <begin position="35"/>
        <end position="54"/>
    </location>
</feature>
<protein>
    <submittedName>
        <fullName evidence="2">Predicted protein</fullName>
    </submittedName>
</protein>
<organism evidence="2">
    <name type="scientific">Hordeum vulgare subsp. vulgare</name>
    <name type="common">Domesticated barley</name>
    <dbReference type="NCBI Taxonomy" id="112509"/>
    <lineage>
        <taxon>Eukaryota</taxon>
        <taxon>Viridiplantae</taxon>
        <taxon>Streptophyta</taxon>
        <taxon>Embryophyta</taxon>
        <taxon>Tracheophyta</taxon>
        <taxon>Spermatophyta</taxon>
        <taxon>Magnoliopsida</taxon>
        <taxon>Liliopsida</taxon>
        <taxon>Poales</taxon>
        <taxon>Poaceae</taxon>
        <taxon>BOP clade</taxon>
        <taxon>Pooideae</taxon>
        <taxon>Triticodae</taxon>
        <taxon>Triticeae</taxon>
        <taxon>Hordeinae</taxon>
        <taxon>Hordeum</taxon>
    </lineage>
</organism>
<accession>F2DL67</accession>
<keyword evidence="1" id="KW-0472">Membrane</keyword>
<dbReference type="AlphaFoldDB" id="F2DL67"/>